<comment type="function">
    <text evidence="11">Transferrins are iron binding transport proteins which bind Fe(3+) ion in association with the binding of an anion, usually bicarbonate.</text>
</comment>
<dbReference type="PROSITE" id="PS00205">
    <property type="entry name" value="TRANSFERRIN_LIKE_1"/>
    <property type="match status" value="2"/>
</dbReference>
<feature type="binding site" evidence="13">
    <location>
        <position position="74"/>
    </location>
    <ligand>
        <name>Fe(3+)</name>
        <dbReference type="ChEBI" id="CHEBI:29034"/>
        <label>1</label>
    </ligand>
</feature>
<feature type="binding site" evidence="12">
    <location>
        <position position="458"/>
    </location>
    <ligand>
        <name>hydrogencarbonate</name>
        <dbReference type="ChEBI" id="CHEBI:17544"/>
        <label>1</label>
    </ligand>
</feature>
<dbReference type="PROSITE" id="PS00207">
    <property type="entry name" value="TRANSFERRIN_LIKE_3"/>
    <property type="match status" value="2"/>
</dbReference>
<dbReference type="PROSITE" id="PS51408">
    <property type="entry name" value="TRANSFERRIN_LIKE_4"/>
    <property type="match status" value="2"/>
</dbReference>
<keyword evidence="18" id="KW-1185">Reference proteome</keyword>
<dbReference type="Bgee" id="ENSELUG00000005788">
    <property type="expression patterns" value="Expressed in liver and 14 other cell types or tissues"/>
</dbReference>
<feature type="disulfide bond" evidence="14">
    <location>
        <begin position="234"/>
        <end position="248"/>
    </location>
</feature>
<evidence type="ECO:0000256" key="4">
    <source>
        <dbReference type="ARBA" id="ARBA00022496"/>
    </source>
</evidence>
<evidence type="ECO:0000256" key="6">
    <source>
        <dbReference type="ARBA" id="ARBA00022723"/>
    </source>
</evidence>
<comment type="similarity">
    <text evidence="11">Belongs to the transferrin family.</text>
</comment>
<dbReference type="STRING" id="8010.ENSELUP00000004666"/>
<dbReference type="InterPro" id="IPR001156">
    <property type="entry name" value="Transferrin-like_dom"/>
</dbReference>
<reference evidence="17" key="4">
    <citation type="submission" date="2025-09" db="UniProtKB">
        <authorList>
            <consortium name="Ensembl"/>
        </authorList>
    </citation>
    <scope>IDENTIFICATION</scope>
</reference>
<accession>A0A3P8XJC2</accession>
<proteinExistence type="inferred from homology"/>
<dbReference type="GO" id="GO:0005769">
    <property type="term" value="C:early endosome"/>
    <property type="evidence" value="ECO:0007669"/>
    <property type="project" value="TreeGrafter"/>
</dbReference>
<evidence type="ECO:0000256" key="7">
    <source>
        <dbReference type="ARBA" id="ARBA00022737"/>
    </source>
</evidence>
<feature type="disulfide bond" evidence="14">
    <location>
        <begin position="172"/>
        <end position="185"/>
    </location>
</feature>
<feature type="domain" description="Transferrin-like" evidence="16">
    <location>
        <begin position="25"/>
        <end position="328"/>
    </location>
</feature>
<dbReference type="InterPro" id="IPR016357">
    <property type="entry name" value="Transferrin"/>
</dbReference>
<dbReference type="RefSeq" id="XP_010881843.2">
    <property type="nucleotide sequence ID" value="XM_010883541.4"/>
</dbReference>
<sequence>MKLLFALALVGCIATAYAAPAERKVKWCVKSSEEMNKCTALAAKNLQFACEKRLNTLECIKAVSAGEADAITLDGGDIYTAGLKNHNLQPIISEEYEKEPKRCYYAVAVVKKDSTFGIRDLKGKKSCHTGLGKSAGWNIPIGTLVDMKQIDWAGIEEKPLEEAVKEFFAASCVPGAKERKLCQLCKGDCSRSQKEPYYDYSGAFQCLKDGKGDVAFINHQTVPDTEKANYMLLCKDGTRANIDSYETCNWAKVPAHAVVTRKDPELAKTIYNSLVAVKDFKLFSSEGYGAKNLMFKDSTKKLVQLPLTIDSFLYLGSNYFSSIQSLTKETAAKPSDSIKWCTVGHAEEQKCDMWSINSATEGGDKIECPNAGSVEECIKKILKKDADAMAVDGGQVYTAGKCGLVPVMVEQYEGMKCSSTGSQSSSYCAVAVAKKSSGLNWNTLKGKRSCHTAKGRTAGWNIPMGLIYNKTKDCDFSKYFPKGCAPGSEAGSTFCDQCVGKATTVGGDVFKCQANTDEQYFGYTGAFRCLVEGRGDVAFIKHSIVSENTDGKGADWAKNLKSADYELLCLDGSTKPIDKYTECHLAQVPAHAVITRQDSRRVVTTFLQDQQSKFGSESSSTFRLFKSEGGSNLLFKDSTKSLLNIQSQSFKDFLGNEYMTAMESLRSCSDTASDLEKSCQFCWE</sequence>
<feature type="binding site" evidence="13">
    <location>
        <position position="523"/>
    </location>
    <ligand>
        <name>Fe(3+)</name>
        <dbReference type="ChEBI" id="CHEBI:29034"/>
        <label>2</label>
    </ligand>
</feature>
<name>A0A3P8XJC2_ESOLU</name>
<evidence type="ECO:0000313" key="17">
    <source>
        <dbReference type="Ensembl" id="ENSELUP00000004666.3"/>
    </source>
</evidence>
<evidence type="ECO:0000256" key="5">
    <source>
        <dbReference type="ARBA" id="ARBA00022525"/>
    </source>
</evidence>
<evidence type="ECO:0000256" key="2">
    <source>
        <dbReference type="ARBA" id="ARBA00011245"/>
    </source>
</evidence>
<reference evidence="17" key="2">
    <citation type="submission" date="2020-02" db="EMBL/GenBank/DDBJ databases">
        <title>Esox lucius (northern pike) genome, fEsoLuc1, primary haplotype.</title>
        <authorList>
            <person name="Myers G."/>
            <person name="Karagic N."/>
            <person name="Meyer A."/>
            <person name="Pippel M."/>
            <person name="Reichard M."/>
            <person name="Winkler S."/>
            <person name="Tracey A."/>
            <person name="Sims Y."/>
            <person name="Howe K."/>
            <person name="Rhie A."/>
            <person name="Formenti G."/>
            <person name="Durbin R."/>
            <person name="Fedrigo O."/>
            <person name="Jarvis E.D."/>
        </authorList>
    </citation>
    <scope>NUCLEOTIDE SEQUENCE [LARGE SCALE GENOMIC DNA]</scope>
</reference>
<organism evidence="17 18">
    <name type="scientific">Esox lucius</name>
    <name type="common">Northern pike</name>
    <dbReference type="NCBI Taxonomy" id="8010"/>
    <lineage>
        <taxon>Eukaryota</taxon>
        <taxon>Metazoa</taxon>
        <taxon>Chordata</taxon>
        <taxon>Craniata</taxon>
        <taxon>Vertebrata</taxon>
        <taxon>Euteleostomi</taxon>
        <taxon>Actinopterygii</taxon>
        <taxon>Neopterygii</taxon>
        <taxon>Teleostei</taxon>
        <taxon>Protacanthopterygii</taxon>
        <taxon>Esociformes</taxon>
        <taxon>Esocidae</taxon>
        <taxon>Esox</taxon>
    </lineage>
</organism>
<dbReference type="GO" id="GO:0006826">
    <property type="term" value="P:iron ion transport"/>
    <property type="evidence" value="ECO:0007669"/>
    <property type="project" value="UniProtKB-KW"/>
</dbReference>
<evidence type="ECO:0000256" key="12">
    <source>
        <dbReference type="PIRSR" id="PIRSR002549-2"/>
    </source>
</evidence>
<feature type="disulfide bond" evidence="14">
    <location>
        <begin position="569"/>
        <end position="583"/>
    </location>
</feature>
<keyword evidence="5 11" id="KW-0964">Secreted</keyword>
<feature type="chain" id="PRO_5044205953" description="Serotransferrin" evidence="15">
    <location>
        <begin position="19"/>
        <end position="684"/>
    </location>
</feature>
<dbReference type="SUPFAM" id="SSF53850">
    <property type="entry name" value="Periplasmic binding protein-like II"/>
    <property type="match status" value="2"/>
</dbReference>
<feature type="disulfide bond" evidence="14">
    <location>
        <begin position="351"/>
        <end position="368"/>
    </location>
</feature>
<reference evidence="17" key="3">
    <citation type="submission" date="2025-08" db="UniProtKB">
        <authorList>
            <consortium name="Ensembl"/>
        </authorList>
    </citation>
    <scope>IDENTIFICATION</scope>
</reference>
<keyword evidence="15" id="KW-0732">Signal</keyword>
<comment type="subunit">
    <text evidence="2 11">Monomer.</text>
</comment>
<feature type="disulfide bond" evidence="14">
    <location>
        <begin position="38"/>
        <end position="50"/>
    </location>
</feature>
<feature type="disulfide bond" evidence="14">
    <location>
        <begin position="127"/>
        <end position="206"/>
    </location>
</feature>
<feature type="disulfide bond" evidence="14">
    <location>
        <begin position="341"/>
        <end position="377"/>
    </location>
</feature>
<feature type="disulfide bond" evidence="14">
    <location>
        <begin position="182"/>
        <end position="189"/>
    </location>
</feature>
<keyword evidence="8 11" id="KW-0408">Iron</keyword>
<dbReference type="GO" id="GO:0019731">
    <property type="term" value="P:antibacterial humoral response"/>
    <property type="evidence" value="ECO:0007669"/>
    <property type="project" value="TreeGrafter"/>
</dbReference>
<dbReference type="GO" id="GO:0046872">
    <property type="term" value="F:metal ion binding"/>
    <property type="evidence" value="ECO:0007669"/>
    <property type="project" value="UniProtKB-KW"/>
</dbReference>
<dbReference type="Gene3D" id="3.40.190.10">
    <property type="entry name" value="Periplasmic binding protein-like II"/>
    <property type="match status" value="4"/>
</dbReference>
<evidence type="ECO:0000256" key="10">
    <source>
        <dbReference type="ARBA" id="ARBA00023157"/>
    </source>
</evidence>
<evidence type="ECO:0000313" key="18">
    <source>
        <dbReference type="Proteomes" id="UP000265140"/>
    </source>
</evidence>
<dbReference type="Proteomes" id="UP000265140">
    <property type="component" value="Chromosome 3"/>
</dbReference>
<feature type="binding site" evidence="12">
    <location>
        <position position="136"/>
    </location>
    <ligand>
        <name>hydrogencarbonate</name>
        <dbReference type="ChEBI" id="CHEBI:17544"/>
        <label>1</label>
    </ligand>
</feature>
<dbReference type="GO" id="GO:0005886">
    <property type="term" value="C:plasma membrane"/>
    <property type="evidence" value="ECO:0007669"/>
    <property type="project" value="TreeGrafter"/>
</dbReference>
<evidence type="ECO:0000256" key="9">
    <source>
        <dbReference type="ARBA" id="ARBA00023065"/>
    </source>
</evidence>
<dbReference type="GeneTree" id="ENSGT00940000156055"/>
<keyword evidence="7" id="KW-0677">Repeat</keyword>
<dbReference type="PIRSF" id="PIRSF002549">
    <property type="entry name" value="Transferrin"/>
    <property type="match status" value="1"/>
</dbReference>
<feature type="binding site" evidence="12">
    <location>
        <position position="133"/>
    </location>
    <ligand>
        <name>hydrogencarbonate</name>
        <dbReference type="ChEBI" id="CHEBI:17544"/>
        <label>1</label>
    </ligand>
</feature>
<keyword evidence="10 14" id="KW-1015">Disulfide bond</keyword>
<dbReference type="PANTHER" id="PTHR11485:SF31">
    <property type="entry name" value="SEROTRANSFERRIN"/>
    <property type="match status" value="1"/>
</dbReference>
<evidence type="ECO:0000256" key="11">
    <source>
        <dbReference type="PIRNR" id="PIRNR002549"/>
    </source>
</evidence>
<dbReference type="KEGG" id="els:105018255"/>
<reference evidence="18" key="1">
    <citation type="journal article" date="2014" name="PLoS ONE">
        <title>The genome and linkage map of the northern pike (Esox lucius): conserved synteny revealed between the salmonid sister group and the Neoteleostei.</title>
        <authorList>
            <person name="Rondeau E.B."/>
            <person name="Minkley D.R."/>
            <person name="Leong J.S."/>
            <person name="Messmer A.M."/>
            <person name="Jantzen J.R."/>
            <person name="von Schalburg K.R."/>
            <person name="Lemon C."/>
            <person name="Bird N.H."/>
            <person name="Koop B.F."/>
        </authorList>
    </citation>
    <scope>NUCLEOTIDE SEQUENCE</scope>
</reference>
<feature type="binding site" evidence="12">
    <location>
        <position position="456"/>
    </location>
    <ligand>
        <name>hydrogencarbonate</name>
        <dbReference type="ChEBI" id="CHEBI:17544"/>
        <label>1</label>
    </ligand>
</feature>
<dbReference type="GO" id="GO:0055037">
    <property type="term" value="C:recycling endosome"/>
    <property type="evidence" value="ECO:0007669"/>
    <property type="project" value="TreeGrafter"/>
</dbReference>
<feature type="binding site" evidence="13">
    <location>
        <position position="200"/>
    </location>
    <ligand>
        <name>Fe(3+)</name>
        <dbReference type="ChEBI" id="CHEBI:29034"/>
        <label>1</label>
    </ligand>
</feature>
<feature type="binding site" evidence="13">
    <location>
        <position position="392"/>
    </location>
    <ligand>
        <name>Fe(3+)</name>
        <dbReference type="ChEBI" id="CHEBI:29034"/>
        <label>1</label>
    </ligand>
</feature>
<dbReference type="PROSITE" id="PS00206">
    <property type="entry name" value="TRANSFERRIN_LIKE_2"/>
    <property type="match status" value="2"/>
</dbReference>
<feature type="disulfide bond" evidence="14">
    <location>
        <begin position="28"/>
        <end position="59"/>
    </location>
</feature>
<dbReference type="InterPro" id="IPR018195">
    <property type="entry name" value="Transferrin_Fe_BS"/>
</dbReference>
<dbReference type="AlphaFoldDB" id="A0A3P8XJC2"/>
<feature type="signal peptide" evidence="15">
    <location>
        <begin position="1"/>
        <end position="18"/>
    </location>
</feature>
<evidence type="ECO:0000256" key="8">
    <source>
        <dbReference type="ARBA" id="ARBA00023004"/>
    </source>
</evidence>
<feature type="disulfide bond" evidence="14">
    <location>
        <begin position="474"/>
        <end position="668"/>
    </location>
</feature>
<evidence type="ECO:0000256" key="14">
    <source>
        <dbReference type="PIRSR" id="PIRSR002549-4"/>
    </source>
</evidence>
<feature type="binding site" evidence="12">
    <location>
        <position position="459"/>
    </location>
    <ligand>
        <name>hydrogencarbonate</name>
        <dbReference type="ChEBI" id="CHEBI:17544"/>
        <label>1</label>
    </ligand>
</feature>
<dbReference type="Pfam" id="PF00405">
    <property type="entry name" value="Transferrin"/>
    <property type="match status" value="2"/>
</dbReference>
<feature type="binding site" evidence="13">
    <location>
        <position position="427"/>
    </location>
    <ligand>
        <name>Fe(3+)</name>
        <dbReference type="ChEBI" id="CHEBI:29034"/>
        <label>1</label>
    </ligand>
</feature>
<dbReference type="FunFam" id="3.40.190.10:FF:000095">
    <property type="entry name" value="Lactotransferrin"/>
    <property type="match status" value="2"/>
</dbReference>
<feature type="disulfide bond" evidence="14">
    <location>
        <begin position="402"/>
        <end position="679"/>
    </location>
</feature>
<feature type="disulfide bond" evidence="14">
    <location>
        <begin position="450"/>
        <end position="529"/>
    </location>
</feature>
<feature type="disulfide bond" evidence="14">
    <location>
        <begin position="495"/>
        <end position="512"/>
    </location>
</feature>
<feature type="binding site" evidence="12">
    <location>
        <position position="135"/>
    </location>
    <ligand>
        <name>hydrogencarbonate</name>
        <dbReference type="ChEBI" id="CHEBI:17544"/>
        <label>1</label>
    </ligand>
</feature>
<keyword evidence="4 11" id="KW-0410">Iron transport</keyword>
<protein>
    <recommendedName>
        <fullName evidence="11">Serotransferrin</fullName>
    </recommendedName>
</protein>
<evidence type="ECO:0000256" key="3">
    <source>
        <dbReference type="ARBA" id="ARBA00022448"/>
    </source>
</evidence>
<keyword evidence="6 11" id="KW-0479">Metal-binding</keyword>
<dbReference type="PRINTS" id="PR00422">
    <property type="entry name" value="TRANSFERRIN"/>
</dbReference>
<keyword evidence="3 11" id="KW-0813">Transport</keyword>
<feature type="binding site" evidence="12">
    <location>
        <position position="452"/>
    </location>
    <ligand>
        <name>hydrogencarbonate</name>
        <dbReference type="ChEBI" id="CHEBI:17544"/>
        <label>1</label>
    </ligand>
</feature>
<feature type="binding site" evidence="12">
    <location>
        <position position="129"/>
    </location>
    <ligand>
        <name>hydrogencarbonate</name>
        <dbReference type="ChEBI" id="CHEBI:17544"/>
        <label>1</label>
    </ligand>
</feature>
<dbReference type="PANTHER" id="PTHR11485">
    <property type="entry name" value="TRANSFERRIN"/>
    <property type="match status" value="1"/>
</dbReference>
<dbReference type="GeneID" id="105018255"/>
<keyword evidence="9 11" id="KW-0406">Ion transport</keyword>
<comment type="subcellular location">
    <subcellularLocation>
        <location evidence="1 11">Secreted</location>
    </subcellularLocation>
</comment>
<evidence type="ECO:0000256" key="15">
    <source>
        <dbReference type="SAM" id="SignalP"/>
    </source>
</evidence>
<dbReference type="GO" id="GO:0005615">
    <property type="term" value="C:extracellular space"/>
    <property type="evidence" value="ECO:0007669"/>
    <property type="project" value="InterPro"/>
</dbReference>
<dbReference type="CTD" id="30255"/>
<feature type="binding site" evidence="13">
    <location>
        <position position="104"/>
    </location>
    <ligand>
        <name>Fe(3+)</name>
        <dbReference type="ChEBI" id="CHEBI:29034"/>
        <label>1</label>
    </ligand>
</feature>
<evidence type="ECO:0000256" key="13">
    <source>
        <dbReference type="PIRSR" id="PIRSR002549-3"/>
    </source>
</evidence>
<dbReference type="Ensembl" id="ENSELUT00000011960.3">
    <property type="protein sequence ID" value="ENSELUP00000004666.3"/>
    <property type="gene ID" value="ENSELUG00000005788.3"/>
</dbReference>
<evidence type="ECO:0000259" key="16">
    <source>
        <dbReference type="PROSITE" id="PS51408"/>
    </source>
</evidence>
<feature type="binding site" evidence="13">
    <location>
        <position position="256"/>
    </location>
    <ligand>
        <name>Fe(3+)</name>
        <dbReference type="ChEBI" id="CHEBI:29034"/>
        <label>1</label>
    </ligand>
</feature>
<feature type="binding site" evidence="13">
    <location>
        <position position="591"/>
    </location>
    <ligand>
        <name>Fe(3+)</name>
        <dbReference type="ChEBI" id="CHEBI:29034"/>
        <label>1</label>
    </ligand>
</feature>
<feature type="disulfide bond" evidence="14">
    <location>
        <begin position="484"/>
        <end position="498"/>
    </location>
</feature>
<dbReference type="SMART" id="SM00094">
    <property type="entry name" value="TR_FER"/>
    <property type="match status" value="2"/>
</dbReference>
<evidence type="ECO:0000256" key="1">
    <source>
        <dbReference type="ARBA" id="ARBA00004613"/>
    </source>
</evidence>
<feature type="domain" description="Transferrin-like" evidence="16">
    <location>
        <begin position="338"/>
        <end position="667"/>
    </location>
</feature>